<dbReference type="RefSeq" id="WP_081145445.1">
    <property type="nucleotide sequence ID" value="NZ_LVYD01000002.1"/>
</dbReference>
<proteinExistence type="predicted"/>
<accession>A0A1V9G7I4</accession>
<feature type="signal peptide" evidence="1">
    <location>
        <begin position="1"/>
        <end position="25"/>
    </location>
</feature>
<keyword evidence="3" id="KW-1185">Reference proteome</keyword>
<keyword evidence="1" id="KW-0732">Signal</keyword>
<dbReference type="STRING" id="1703345.A3860_13545"/>
<gene>
    <name evidence="2" type="ORF">A3860_13545</name>
</gene>
<evidence type="ECO:0000313" key="2">
    <source>
        <dbReference type="EMBL" id="OQP66504.1"/>
    </source>
</evidence>
<evidence type="ECO:0000256" key="1">
    <source>
        <dbReference type="SAM" id="SignalP"/>
    </source>
</evidence>
<dbReference type="EMBL" id="LVYD01000002">
    <property type="protein sequence ID" value="OQP66504.1"/>
    <property type="molecule type" value="Genomic_DNA"/>
</dbReference>
<dbReference type="AlphaFoldDB" id="A0A1V9G7I4"/>
<protein>
    <recommendedName>
        <fullName evidence="4">Lipoprotein</fullName>
    </recommendedName>
</protein>
<dbReference type="Proteomes" id="UP000192796">
    <property type="component" value="Unassembled WGS sequence"/>
</dbReference>
<reference evidence="2 3" key="1">
    <citation type="submission" date="2016-03" db="EMBL/GenBank/DDBJ databases">
        <title>Niastella vici sp. nov., isolated from farmland soil.</title>
        <authorList>
            <person name="Chen L."/>
            <person name="Wang D."/>
            <person name="Yang S."/>
            <person name="Wang G."/>
        </authorList>
    </citation>
    <scope>NUCLEOTIDE SEQUENCE [LARGE SCALE GENOMIC DNA]</scope>
    <source>
        <strain evidence="2 3">DJ57</strain>
    </source>
</reference>
<sequence>MTNTFHATLLATLAFIISIALSACAQTKALDQGKPGKAFVADTSVIAIFNDRSKINFSSEELSLVDSILQQCINDYDLMNISAYKRQYVPAINDKGEKVVWVNCFCGTSRNWKKDLIVVNDGGSCYFNVTINLTSHKYENLIVNGVA</sequence>
<feature type="chain" id="PRO_5012867785" description="Lipoprotein" evidence="1">
    <location>
        <begin position="26"/>
        <end position="147"/>
    </location>
</feature>
<evidence type="ECO:0000313" key="3">
    <source>
        <dbReference type="Proteomes" id="UP000192796"/>
    </source>
</evidence>
<organism evidence="2 3">
    <name type="scientific">Niastella vici</name>
    <dbReference type="NCBI Taxonomy" id="1703345"/>
    <lineage>
        <taxon>Bacteria</taxon>
        <taxon>Pseudomonadati</taxon>
        <taxon>Bacteroidota</taxon>
        <taxon>Chitinophagia</taxon>
        <taxon>Chitinophagales</taxon>
        <taxon>Chitinophagaceae</taxon>
        <taxon>Niastella</taxon>
    </lineage>
</organism>
<comment type="caution">
    <text evidence="2">The sequence shown here is derived from an EMBL/GenBank/DDBJ whole genome shotgun (WGS) entry which is preliminary data.</text>
</comment>
<evidence type="ECO:0008006" key="4">
    <source>
        <dbReference type="Google" id="ProtNLM"/>
    </source>
</evidence>
<name>A0A1V9G7I4_9BACT</name>
<dbReference type="OrthoDB" id="4301792at2"/>